<protein>
    <submittedName>
        <fullName evidence="1">Uncharacterized protein</fullName>
    </submittedName>
</protein>
<proteinExistence type="predicted"/>
<reference evidence="1 2" key="1">
    <citation type="journal article" date="2021" name="Pathogens">
        <title>Isolation and Characterization of Kingella bonacorsii sp. nov., A Novel Kingella Species Detected in a Stable Periodontitis Subject.</title>
        <authorList>
            <person name="Antezack A."/>
            <person name="Boxberger M."/>
            <person name="Rolland C."/>
            <person name="Monnet-Corti V."/>
            <person name="La Scola B."/>
        </authorList>
    </citation>
    <scope>NUCLEOTIDE SEQUENCE [LARGE SCALE GENOMIC DNA]</scope>
    <source>
        <strain evidence="1 2">Marseille-Q4569</strain>
    </source>
</reference>
<evidence type="ECO:0000313" key="1">
    <source>
        <dbReference type="EMBL" id="MBK0396744.1"/>
    </source>
</evidence>
<accession>A0ABS1BU11</accession>
<evidence type="ECO:0000313" key="2">
    <source>
        <dbReference type="Proteomes" id="UP000614058"/>
    </source>
</evidence>
<gene>
    <name evidence="1" type="ORF">JDW22_09215</name>
</gene>
<organism evidence="1 2">
    <name type="scientific">Kingella bonacorsii</name>
    <dbReference type="NCBI Taxonomy" id="2796361"/>
    <lineage>
        <taxon>Bacteria</taxon>
        <taxon>Pseudomonadati</taxon>
        <taxon>Pseudomonadota</taxon>
        <taxon>Betaproteobacteria</taxon>
        <taxon>Neisseriales</taxon>
        <taxon>Neisseriaceae</taxon>
        <taxon>Kingella</taxon>
    </lineage>
</organism>
<comment type="caution">
    <text evidence="1">The sequence shown here is derived from an EMBL/GenBank/DDBJ whole genome shotgun (WGS) entry which is preliminary data.</text>
</comment>
<sequence length="61" mass="6900">MELPILRQPENPKNGFQAALCVTIYNATPICHYNPPFYFQAETFAKPKNATRNSQFSVIPA</sequence>
<dbReference type="EMBL" id="JAEHNZ010000003">
    <property type="protein sequence ID" value="MBK0396744.1"/>
    <property type="molecule type" value="Genomic_DNA"/>
</dbReference>
<name>A0ABS1BU11_9NEIS</name>
<keyword evidence="2" id="KW-1185">Reference proteome</keyword>
<dbReference type="RefSeq" id="WP_200522815.1">
    <property type="nucleotide sequence ID" value="NZ_JAEHNZ010000003.1"/>
</dbReference>
<dbReference type="Proteomes" id="UP000614058">
    <property type="component" value="Unassembled WGS sequence"/>
</dbReference>